<keyword evidence="5 7" id="KW-1133">Transmembrane helix</keyword>
<reference evidence="8" key="1">
    <citation type="journal article" date="2023" name="Genome Biol. Evol.">
        <title>First Whole Genome Sequence and Flow Cytometry Genome Size Data for the Lichen-Forming Fungus Ramalina farinacea (Ascomycota).</title>
        <authorList>
            <person name="Llewellyn T."/>
            <person name="Mian S."/>
            <person name="Hill R."/>
            <person name="Leitch I.J."/>
            <person name="Gaya E."/>
        </authorList>
    </citation>
    <scope>NUCLEOTIDE SEQUENCE</scope>
    <source>
        <strain evidence="8">LIQ254RAFAR</strain>
    </source>
</reference>
<keyword evidence="2" id="KW-0677">Repeat</keyword>
<feature type="transmembrane region" description="Helical" evidence="7">
    <location>
        <begin position="93"/>
        <end position="112"/>
    </location>
</feature>
<sequence length="353" mass="38457">MLIALEFGVNSLLFTAAVAAVLHLAFLSVAPKAAHSVPKTGTPPAIAADLEHVLRLKSLRRRILLTLEGVLLLASAAMALRNLKAGSSLDEPGFWLVLLVLYLRFLLGLGLLPNSTHLQLAARQNSTLLYILRWLLAVQAIWKGQTQSAQPHSNGEFTVTATILLLVPLLWPSSLVDDDTAYPDATGESYSSPLGRLSFAWVNKLLLMGWRYKALNLDQIPSLAPADAAAPNAEAFKQLGQTRLSLLWRLLCHFRGVLLLQATWASIHGVLSFGPTILLQSILEHVEDPTSASAKQASLLVTLLFLCSLLSSVAESRSIWLGQKIGFRLRSVMISEIYAKALRRPTIASAPRK</sequence>
<dbReference type="GO" id="GO:0000329">
    <property type="term" value="C:fungal-type vacuole membrane"/>
    <property type="evidence" value="ECO:0007669"/>
    <property type="project" value="TreeGrafter"/>
</dbReference>
<evidence type="ECO:0000256" key="3">
    <source>
        <dbReference type="ARBA" id="ARBA00022741"/>
    </source>
</evidence>
<accession>A0AA43QXI0</accession>
<keyword evidence="1 7" id="KW-0812">Transmembrane</keyword>
<dbReference type="GO" id="GO:0005524">
    <property type="term" value="F:ATP binding"/>
    <property type="evidence" value="ECO:0007669"/>
    <property type="project" value="UniProtKB-KW"/>
</dbReference>
<keyword evidence="6 7" id="KW-0472">Membrane</keyword>
<keyword evidence="9" id="KW-1185">Reference proteome</keyword>
<organism evidence="8 9">
    <name type="scientific">Ramalina farinacea</name>
    <dbReference type="NCBI Taxonomy" id="258253"/>
    <lineage>
        <taxon>Eukaryota</taxon>
        <taxon>Fungi</taxon>
        <taxon>Dikarya</taxon>
        <taxon>Ascomycota</taxon>
        <taxon>Pezizomycotina</taxon>
        <taxon>Lecanoromycetes</taxon>
        <taxon>OSLEUM clade</taxon>
        <taxon>Lecanoromycetidae</taxon>
        <taxon>Lecanorales</taxon>
        <taxon>Lecanorineae</taxon>
        <taxon>Ramalinaceae</taxon>
        <taxon>Ramalina</taxon>
    </lineage>
</organism>
<keyword evidence="4" id="KW-0067">ATP-binding</keyword>
<evidence type="ECO:0000256" key="7">
    <source>
        <dbReference type="SAM" id="Phobius"/>
    </source>
</evidence>
<feature type="transmembrane region" description="Helical" evidence="7">
    <location>
        <begin position="12"/>
        <end position="30"/>
    </location>
</feature>
<evidence type="ECO:0000256" key="4">
    <source>
        <dbReference type="ARBA" id="ARBA00022840"/>
    </source>
</evidence>
<dbReference type="Proteomes" id="UP001161017">
    <property type="component" value="Unassembled WGS sequence"/>
</dbReference>
<dbReference type="Gene3D" id="1.20.1560.10">
    <property type="entry name" value="ABC transporter type 1, transmembrane domain"/>
    <property type="match status" value="1"/>
</dbReference>
<feature type="transmembrane region" description="Helical" evidence="7">
    <location>
        <begin position="257"/>
        <end position="279"/>
    </location>
</feature>
<protein>
    <recommendedName>
        <fullName evidence="10">ABC transmembrane type-1 domain-containing protein</fullName>
    </recommendedName>
</protein>
<evidence type="ECO:0000313" key="9">
    <source>
        <dbReference type="Proteomes" id="UP001161017"/>
    </source>
</evidence>
<dbReference type="InterPro" id="IPR036640">
    <property type="entry name" value="ABC1_TM_sf"/>
</dbReference>
<dbReference type="GO" id="GO:0042626">
    <property type="term" value="F:ATPase-coupled transmembrane transporter activity"/>
    <property type="evidence" value="ECO:0007669"/>
    <property type="project" value="TreeGrafter"/>
</dbReference>
<keyword evidence="3" id="KW-0547">Nucleotide-binding</keyword>
<dbReference type="SUPFAM" id="SSF90123">
    <property type="entry name" value="ABC transporter transmembrane region"/>
    <property type="match status" value="1"/>
</dbReference>
<proteinExistence type="predicted"/>
<dbReference type="PANTHER" id="PTHR24223">
    <property type="entry name" value="ATP-BINDING CASSETTE SUB-FAMILY C"/>
    <property type="match status" value="1"/>
</dbReference>
<evidence type="ECO:0000256" key="1">
    <source>
        <dbReference type="ARBA" id="ARBA00022692"/>
    </source>
</evidence>
<name>A0AA43QXI0_9LECA</name>
<dbReference type="InterPro" id="IPR050173">
    <property type="entry name" value="ABC_transporter_C-like"/>
</dbReference>
<dbReference type="AlphaFoldDB" id="A0AA43QXI0"/>
<dbReference type="PANTHER" id="PTHR24223:SF353">
    <property type="entry name" value="ABC TRANSPORTER ATP-BINDING PROTEIN_PERMEASE VMR1-RELATED"/>
    <property type="match status" value="1"/>
</dbReference>
<evidence type="ECO:0000256" key="5">
    <source>
        <dbReference type="ARBA" id="ARBA00022989"/>
    </source>
</evidence>
<feature type="transmembrane region" description="Helical" evidence="7">
    <location>
        <begin position="299"/>
        <end position="320"/>
    </location>
</feature>
<evidence type="ECO:0008006" key="10">
    <source>
        <dbReference type="Google" id="ProtNLM"/>
    </source>
</evidence>
<dbReference type="EMBL" id="JAPUFD010000017">
    <property type="protein sequence ID" value="MDI1492095.1"/>
    <property type="molecule type" value="Genomic_DNA"/>
</dbReference>
<comment type="caution">
    <text evidence="8">The sequence shown here is derived from an EMBL/GenBank/DDBJ whole genome shotgun (WGS) entry which is preliminary data.</text>
</comment>
<evidence type="ECO:0000256" key="2">
    <source>
        <dbReference type="ARBA" id="ARBA00022737"/>
    </source>
</evidence>
<evidence type="ECO:0000256" key="6">
    <source>
        <dbReference type="ARBA" id="ARBA00023136"/>
    </source>
</evidence>
<gene>
    <name evidence="8" type="ORF">OHK93_003307</name>
</gene>
<evidence type="ECO:0000313" key="8">
    <source>
        <dbReference type="EMBL" id="MDI1492095.1"/>
    </source>
</evidence>